<dbReference type="Pfam" id="PF13682">
    <property type="entry name" value="CZB"/>
    <property type="match status" value="1"/>
</dbReference>
<keyword evidence="9" id="KW-1185">Reference proteome</keyword>
<dbReference type="PANTHER" id="PTHR32089:SF119">
    <property type="entry name" value="METHYL-ACCEPTING CHEMOTAXIS PROTEIN CTPL"/>
    <property type="match status" value="1"/>
</dbReference>
<dbReference type="GeneID" id="79175496"/>
<dbReference type="GO" id="GO:0006935">
    <property type="term" value="P:chemotaxis"/>
    <property type="evidence" value="ECO:0007669"/>
    <property type="project" value="UniProtKB-ARBA"/>
</dbReference>
<evidence type="ECO:0000313" key="9">
    <source>
        <dbReference type="Proteomes" id="UP000011866"/>
    </source>
</evidence>
<evidence type="ECO:0000256" key="6">
    <source>
        <dbReference type="PROSITE-ProRule" id="PRU00284"/>
    </source>
</evidence>
<dbReference type="Gene3D" id="1.10.287.950">
    <property type="entry name" value="Methyl-accepting chemotaxis protein"/>
    <property type="match status" value="1"/>
</dbReference>
<dbReference type="GO" id="GO:0007165">
    <property type="term" value="P:signal transduction"/>
    <property type="evidence" value="ECO:0007669"/>
    <property type="project" value="UniProtKB-KW"/>
</dbReference>
<keyword evidence="2" id="KW-0812">Transmembrane</keyword>
<proteinExistence type="predicted"/>
<dbReference type="InterPro" id="IPR025991">
    <property type="entry name" value="Chemoreceptor_zinc-bind_dom"/>
</dbReference>
<dbReference type="RefSeq" id="WP_015485691.1">
    <property type="nucleotide sequence ID" value="NC_020888.1"/>
</dbReference>
<dbReference type="PANTHER" id="PTHR32089">
    <property type="entry name" value="METHYL-ACCEPTING CHEMOTAXIS PROTEIN MCPB"/>
    <property type="match status" value="1"/>
</dbReference>
<sequence>MPNLSLLFNPLARLLIAMTISFIGYITYAIISGVLWPAIVSIATLSMLGLLSYRSHLQSSITAKDIKHILALAEQGKLTRRIDVGMGKSRMSGISSSINNFLDQVETYIREVEICFKEASENRYYRRPLDKGMHGAFGDSLRQINQAFYSMEEAYLLQHRQALDQNIGSVKTNSLLKNLDRNQQDLNKVAGEMGHVENIAKEGVQLSTDALVEITTVTSSLQQQANHVKEIQQTTSQLNKQTEKISKILLLIDDIAGKTNLLALNAAIEAARAGEAGRGFSVVADEVRSLAESTRNATADINGMVNDFKLVSSRMEQQASDVVEMTDLALIANEKFSSSFNKLASIAQKTYEKVNYSLIVSYASLIKVDHMIYIQNGYQAMESGKGSAAWNAVEVDHHHCRFGKWYDTGIGHKYFSHLPTYNAIAPMHEAVHKSMHEILKQVGEENWRRKISIHTEIQSGFTRMESYSNQLIELVDKLTEEKLRFETASGDSETDIELF</sequence>
<evidence type="ECO:0000256" key="3">
    <source>
        <dbReference type="ARBA" id="ARBA00022989"/>
    </source>
</evidence>
<evidence type="ECO:0000256" key="1">
    <source>
        <dbReference type="ARBA" id="ARBA00004141"/>
    </source>
</evidence>
<dbReference type="HOGENOM" id="CLU_000445_21_3_6"/>
<evidence type="ECO:0000256" key="4">
    <source>
        <dbReference type="ARBA" id="ARBA00023136"/>
    </source>
</evidence>
<evidence type="ECO:0000259" key="7">
    <source>
        <dbReference type="PROSITE" id="PS50111"/>
    </source>
</evidence>
<dbReference type="Pfam" id="PF00015">
    <property type="entry name" value="MCPsignal"/>
    <property type="match status" value="1"/>
</dbReference>
<dbReference type="SUPFAM" id="SSF58104">
    <property type="entry name" value="Methyl-accepting chemotaxis protein (MCP) signaling domain"/>
    <property type="match status" value="1"/>
</dbReference>
<evidence type="ECO:0000256" key="2">
    <source>
        <dbReference type="ARBA" id="ARBA00022692"/>
    </source>
</evidence>
<dbReference type="PROSITE" id="PS50111">
    <property type="entry name" value="CHEMOTAXIS_TRANSDUC_2"/>
    <property type="match status" value="1"/>
</dbReference>
<dbReference type="KEGG" id="tol:TOL_0512"/>
<keyword evidence="5 6" id="KW-0807">Transducer</keyword>
<dbReference type="GO" id="GO:0016020">
    <property type="term" value="C:membrane"/>
    <property type="evidence" value="ECO:0007669"/>
    <property type="project" value="UniProtKB-SubCell"/>
</dbReference>
<evidence type="ECO:0000256" key="5">
    <source>
        <dbReference type="ARBA" id="ARBA00023224"/>
    </source>
</evidence>
<keyword evidence="3" id="KW-1133">Transmembrane helix</keyword>
<dbReference type="SMART" id="SM00283">
    <property type="entry name" value="MA"/>
    <property type="match status" value="1"/>
</dbReference>
<reference evidence="8 9" key="1">
    <citation type="journal article" date="2013" name="Genome Announc.">
        <title>Genome Sequence of Thalassolituus oleivorans MIL-1 (DSM 14913T).</title>
        <authorList>
            <person name="Golyshin P.N."/>
            <person name="Werner J."/>
            <person name="Chernikova T.N."/>
            <person name="Tran H."/>
            <person name="Ferrer M."/>
            <person name="Yakimov M.M."/>
            <person name="Teeling H."/>
            <person name="Golyshina O.V."/>
        </authorList>
    </citation>
    <scope>NUCLEOTIDE SEQUENCE [LARGE SCALE GENOMIC DNA]</scope>
    <source>
        <strain evidence="8 9">MIL-1</strain>
    </source>
</reference>
<evidence type="ECO:0000313" key="8">
    <source>
        <dbReference type="EMBL" id="CCU70951.1"/>
    </source>
</evidence>
<name>M5DND3_9GAMM</name>
<dbReference type="eggNOG" id="COG0840">
    <property type="taxonomic scope" value="Bacteria"/>
</dbReference>
<dbReference type="InterPro" id="IPR004089">
    <property type="entry name" value="MCPsignal_dom"/>
</dbReference>
<keyword evidence="4" id="KW-0472">Membrane</keyword>
<organism evidence="8 9">
    <name type="scientific">Thalassolituus oleivorans MIL-1</name>
    <dbReference type="NCBI Taxonomy" id="1298593"/>
    <lineage>
        <taxon>Bacteria</taxon>
        <taxon>Pseudomonadati</taxon>
        <taxon>Pseudomonadota</taxon>
        <taxon>Gammaproteobacteria</taxon>
        <taxon>Oceanospirillales</taxon>
        <taxon>Oceanospirillaceae</taxon>
        <taxon>Thalassolituus</taxon>
    </lineage>
</organism>
<dbReference type="Gene3D" id="1.20.120.30">
    <property type="entry name" value="Aspartate receptor, ligand-binding domain"/>
    <property type="match status" value="1"/>
</dbReference>
<gene>
    <name evidence="8" type="ORF">TOL_0512</name>
</gene>
<protein>
    <submittedName>
        <fullName evidence="8">Methyl-accepting chemotaxis sensory transducer</fullName>
    </submittedName>
</protein>
<comment type="subcellular location">
    <subcellularLocation>
        <location evidence="1">Membrane</location>
        <topology evidence="1">Multi-pass membrane protein</topology>
    </subcellularLocation>
</comment>
<accession>M5DND3</accession>
<dbReference type="EMBL" id="HF680312">
    <property type="protein sequence ID" value="CCU70951.1"/>
    <property type="molecule type" value="Genomic_DNA"/>
</dbReference>
<dbReference type="AlphaFoldDB" id="M5DND3"/>
<feature type="domain" description="Methyl-accepting transducer" evidence="7">
    <location>
        <begin position="178"/>
        <end position="305"/>
    </location>
</feature>
<dbReference type="Proteomes" id="UP000011866">
    <property type="component" value="Chromosome"/>
</dbReference>